<keyword evidence="1" id="KW-0732">Signal</keyword>
<proteinExistence type="predicted"/>
<gene>
    <name evidence="2" type="ORF">CARUB_v10002540mg</name>
</gene>
<dbReference type="Proteomes" id="UP000029121">
    <property type="component" value="Unassembled WGS sequence"/>
</dbReference>
<accession>R0FI41</accession>
<sequence length="88" mass="9812">MKTNVLFLTLLICISSCTSIFMKTSNSKAIKSAATPPISFELGEDIHIKPSLIFGERAFCYDCGKACHRRNRLLVSVDTRIPLTPEHL</sequence>
<protein>
    <submittedName>
        <fullName evidence="2">Uncharacterized protein</fullName>
    </submittedName>
</protein>
<reference evidence="3" key="1">
    <citation type="journal article" date="2013" name="Nat. Genet.">
        <title>The Capsella rubella genome and the genomic consequences of rapid mating system evolution.</title>
        <authorList>
            <person name="Slotte T."/>
            <person name="Hazzouri K.M."/>
            <person name="Agren J.A."/>
            <person name="Koenig D."/>
            <person name="Maumus F."/>
            <person name="Guo Y.L."/>
            <person name="Steige K."/>
            <person name="Platts A.E."/>
            <person name="Escobar J.S."/>
            <person name="Newman L.K."/>
            <person name="Wang W."/>
            <person name="Mandakova T."/>
            <person name="Vello E."/>
            <person name="Smith L.M."/>
            <person name="Henz S.R."/>
            <person name="Steffen J."/>
            <person name="Takuno S."/>
            <person name="Brandvain Y."/>
            <person name="Coop G."/>
            <person name="Andolfatto P."/>
            <person name="Hu T.T."/>
            <person name="Blanchette M."/>
            <person name="Clark R.M."/>
            <person name="Quesneville H."/>
            <person name="Nordborg M."/>
            <person name="Gaut B.S."/>
            <person name="Lysak M.A."/>
            <person name="Jenkins J."/>
            <person name="Grimwood J."/>
            <person name="Chapman J."/>
            <person name="Prochnik S."/>
            <person name="Shu S."/>
            <person name="Rokhsar D."/>
            <person name="Schmutz J."/>
            <person name="Weigel D."/>
            <person name="Wright S.I."/>
        </authorList>
    </citation>
    <scope>NUCLEOTIDE SEQUENCE [LARGE SCALE GENOMIC DNA]</scope>
    <source>
        <strain evidence="3">cv. Monte Gargano</strain>
    </source>
</reference>
<keyword evidence="3" id="KW-1185">Reference proteome</keyword>
<dbReference type="STRING" id="81985.R0FI41"/>
<organism evidence="2 3">
    <name type="scientific">Capsella rubella</name>
    <dbReference type="NCBI Taxonomy" id="81985"/>
    <lineage>
        <taxon>Eukaryota</taxon>
        <taxon>Viridiplantae</taxon>
        <taxon>Streptophyta</taxon>
        <taxon>Embryophyta</taxon>
        <taxon>Tracheophyta</taxon>
        <taxon>Spermatophyta</taxon>
        <taxon>Magnoliopsida</taxon>
        <taxon>eudicotyledons</taxon>
        <taxon>Gunneridae</taxon>
        <taxon>Pentapetalae</taxon>
        <taxon>rosids</taxon>
        <taxon>malvids</taxon>
        <taxon>Brassicales</taxon>
        <taxon>Brassicaceae</taxon>
        <taxon>Camelineae</taxon>
        <taxon>Capsella</taxon>
    </lineage>
</organism>
<evidence type="ECO:0000313" key="3">
    <source>
        <dbReference type="Proteomes" id="UP000029121"/>
    </source>
</evidence>
<dbReference type="EMBL" id="KB870810">
    <property type="protein sequence ID" value="EOA22017.1"/>
    <property type="molecule type" value="Genomic_DNA"/>
</dbReference>
<evidence type="ECO:0000313" key="2">
    <source>
        <dbReference type="EMBL" id="EOA22017.1"/>
    </source>
</evidence>
<feature type="chain" id="PRO_5004349981" evidence="1">
    <location>
        <begin position="20"/>
        <end position="88"/>
    </location>
</feature>
<dbReference type="AlphaFoldDB" id="R0FI41"/>
<name>R0FI41_9BRAS</name>
<feature type="signal peptide" evidence="1">
    <location>
        <begin position="1"/>
        <end position="19"/>
    </location>
</feature>
<evidence type="ECO:0000256" key="1">
    <source>
        <dbReference type="SAM" id="SignalP"/>
    </source>
</evidence>